<evidence type="ECO:0000313" key="11">
    <source>
        <dbReference type="EMBL" id="KAE9603256.1"/>
    </source>
</evidence>
<feature type="transmembrane region" description="Helical" evidence="10">
    <location>
        <begin position="71"/>
        <end position="94"/>
    </location>
</feature>
<keyword evidence="9 10" id="KW-0472">Membrane</keyword>
<evidence type="ECO:0000256" key="4">
    <source>
        <dbReference type="ARBA" id="ARBA00022475"/>
    </source>
</evidence>
<accession>A0A6A4PP88</accession>
<evidence type="ECO:0000256" key="8">
    <source>
        <dbReference type="ARBA" id="ARBA00022989"/>
    </source>
</evidence>
<keyword evidence="3 10" id="KW-0813">Transport</keyword>
<dbReference type="Gene3D" id="1.20.1280.290">
    <property type="match status" value="2"/>
</dbReference>
<evidence type="ECO:0000256" key="5">
    <source>
        <dbReference type="ARBA" id="ARBA00022597"/>
    </source>
</evidence>
<evidence type="ECO:0000256" key="9">
    <source>
        <dbReference type="ARBA" id="ARBA00023136"/>
    </source>
</evidence>
<dbReference type="FunFam" id="1.20.1280.290:FF:000001">
    <property type="entry name" value="Bidirectional sugar transporter SWEET"/>
    <property type="match status" value="1"/>
</dbReference>
<dbReference type="GO" id="GO:0051119">
    <property type="term" value="F:sugar transmembrane transporter activity"/>
    <property type="evidence" value="ECO:0007669"/>
    <property type="project" value="InterPro"/>
</dbReference>
<dbReference type="InterPro" id="IPR047664">
    <property type="entry name" value="SWEET"/>
</dbReference>
<protein>
    <recommendedName>
        <fullName evidence="10">Bidirectional sugar transporter SWEET</fullName>
    </recommendedName>
</protein>
<evidence type="ECO:0000256" key="7">
    <source>
        <dbReference type="ARBA" id="ARBA00022737"/>
    </source>
</evidence>
<dbReference type="OrthoDB" id="409725at2759"/>
<feature type="transmembrane region" description="Helical" evidence="10">
    <location>
        <begin position="48"/>
        <end position="65"/>
    </location>
</feature>
<evidence type="ECO:0000256" key="2">
    <source>
        <dbReference type="ARBA" id="ARBA00007809"/>
    </source>
</evidence>
<keyword evidence="8 10" id="KW-1133">Transmembrane helix</keyword>
<dbReference type="Pfam" id="PF03083">
    <property type="entry name" value="MtN3_slv"/>
    <property type="match status" value="2"/>
</dbReference>
<dbReference type="InterPro" id="IPR004316">
    <property type="entry name" value="SWEET_rpt"/>
</dbReference>
<reference evidence="12" key="1">
    <citation type="journal article" date="2020" name="Nat. Commun.">
        <title>Genome sequence of the cluster root forming white lupin.</title>
        <authorList>
            <person name="Hufnagel B."/>
            <person name="Marques A."/>
            <person name="Soriano A."/>
            <person name="Marques L."/>
            <person name="Divol F."/>
            <person name="Doumas P."/>
            <person name="Sallet E."/>
            <person name="Mancinotti D."/>
            <person name="Carrere S."/>
            <person name="Marande W."/>
            <person name="Arribat S."/>
            <person name="Keller J."/>
            <person name="Huneau C."/>
            <person name="Blein T."/>
            <person name="Aime D."/>
            <person name="Laguerre M."/>
            <person name="Taylor J."/>
            <person name="Schubert V."/>
            <person name="Nelson M."/>
            <person name="Geu-Flores F."/>
            <person name="Crespi M."/>
            <person name="Gallardo-Guerrero K."/>
            <person name="Delaux P.-M."/>
            <person name="Salse J."/>
            <person name="Berges H."/>
            <person name="Guyot R."/>
            <person name="Gouzy J."/>
            <person name="Peret B."/>
        </authorList>
    </citation>
    <scope>NUCLEOTIDE SEQUENCE [LARGE SCALE GENOMIC DNA]</scope>
    <source>
        <strain evidence="12">cv. Amiga</strain>
    </source>
</reference>
<evidence type="ECO:0000256" key="10">
    <source>
        <dbReference type="RuleBase" id="RU910715"/>
    </source>
</evidence>
<feature type="transmembrane region" description="Helical" evidence="10">
    <location>
        <begin position="134"/>
        <end position="155"/>
    </location>
</feature>
<gene>
    <name evidence="11" type="ORF">Lalb_Chr12g0208601</name>
</gene>
<dbReference type="FunFam" id="1.20.1280.290:FF:000003">
    <property type="entry name" value="Bidirectional sugar transporter SWEET"/>
    <property type="match status" value="1"/>
</dbReference>
<evidence type="ECO:0000313" key="12">
    <source>
        <dbReference type="Proteomes" id="UP000447434"/>
    </source>
</evidence>
<dbReference type="GO" id="GO:0008515">
    <property type="term" value="F:sucrose transmembrane transporter activity"/>
    <property type="evidence" value="ECO:0007669"/>
    <property type="project" value="UniProtKB-ARBA"/>
</dbReference>
<comment type="similarity">
    <text evidence="2 10">Belongs to the SWEET sugar transporter family.</text>
</comment>
<keyword evidence="6 10" id="KW-0812">Transmembrane</keyword>
<keyword evidence="4" id="KW-1003">Cell membrane</keyword>
<dbReference type="AlphaFoldDB" id="A0A6A4PP88"/>
<sequence length="281" mass="31408">MAILGTDNTLALTFGILGNIISFLVYMAPMLTFWRIYKRKSTEGFQSLPYLVALFSSMLWLYYASVKTNAILLITINSVGCVMEIFYIIIYLIYAHKNARSLTIKLLMVMNLGSFTLILLITHFAIPSSFRVKVVGWICVSVSVSVFAAPLSIVARVIRTKSVEFMPFWLSFFLTLSAIMWFAYGVFLKDICIAIPNVLGFTLGLLQMVLYAVYRKSGARRNGVTEERDQALESTRNVVVGIPMRTHEVFPTPLNDAGNVNEHGIVSANGAKEKGNSMEIK</sequence>
<dbReference type="Proteomes" id="UP000447434">
    <property type="component" value="Chromosome 12"/>
</dbReference>
<evidence type="ECO:0000256" key="3">
    <source>
        <dbReference type="ARBA" id="ARBA00022448"/>
    </source>
</evidence>
<feature type="transmembrane region" description="Helical" evidence="10">
    <location>
        <begin position="193"/>
        <end position="214"/>
    </location>
</feature>
<proteinExistence type="inferred from homology"/>
<keyword evidence="7" id="KW-0677">Repeat</keyword>
<name>A0A6A4PP88_LUPAL</name>
<dbReference type="PANTHER" id="PTHR10791:SF222">
    <property type="entry name" value="BIDIRECTIONAL SUGAR TRANSPORTER SWEET15"/>
    <property type="match status" value="1"/>
</dbReference>
<feature type="transmembrane region" description="Helical" evidence="10">
    <location>
        <begin position="167"/>
        <end position="187"/>
    </location>
</feature>
<evidence type="ECO:0000256" key="6">
    <source>
        <dbReference type="ARBA" id="ARBA00022692"/>
    </source>
</evidence>
<comment type="subcellular location">
    <subcellularLocation>
        <location evidence="1 10">Cell membrane</location>
        <topology evidence="1 10">Multi-pass membrane protein</topology>
    </subcellularLocation>
</comment>
<dbReference type="GO" id="GO:0005886">
    <property type="term" value="C:plasma membrane"/>
    <property type="evidence" value="ECO:0007669"/>
    <property type="project" value="UniProtKB-SubCell"/>
</dbReference>
<comment type="caution">
    <text evidence="11">The sequence shown here is derived from an EMBL/GenBank/DDBJ whole genome shotgun (WGS) entry which is preliminary data.</text>
</comment>
<feature type="transmembrane region" description="Helical" evidence="10">
    <location>
        <begin position="12"/>
        <end position="36"/>
    </location>
</feature>
<keyword evidence="12" id="KW-1185">Reference proteome</keyword>
<comment type="function">
    <text evidence="10">Mediates both low-affinity uptake and efflux of sugar across the membrane.</text>
</comment>
<evidence type="ECO:0000256" key="1">
    <source>
        <dbReference type="ARBA" id="ARBA00004651"/>
    </source>
</evidence>
<keyword evidence="5 10" id="KW-0762">Sugar transport</keyword>
<feature type="transmembrane region" description="Helical" evidence="10">
    <location>
        <begin position="106"/>
        <end position="128"/>
    </location>
</feature>
<organism evidence="11 12">
    <name type="scientific">Lupinus albus</name>
    <name type="common">White lupine</name>
    <name type="synonym">Lupinus termis</name>
    <dbReference type="NCBI Taxonomy" id="3870"/>
    <lineage>
        <taxon>Eukaryota</taxon>
        <taxon>Viridiplantae</taxon>
        <taxon>Streptophyta</taxon>
        <taxon>Embryophyta</taxon>
        <taxon>Tracheophyta</taxon>
        <taxon>Spermatophyta</taxon>
        <taxon>Magnoliopsida</taxon>
        <taxon>eudicotyledons</taxon>
        <taxon>Gunneridae</taxon>
        <taxon>Pentapetalae</taxon>
        <taxon>rosids</taxon>
        <taxon>fabids</taxon>
        <taxon>Fabales</taxon>
        <taxon>Fabaceae</taxon>
        <taxon>Papilionoideae</taxon>
        <taxon>50 kb inversion clade</taxon>
        <taxon>genistoids sensu lato</taxon>
        <taxon>core genistoids</taxon>
        <taxon>Genisteae</taxon>
        <taxon>Lupinus</taxon>
    </lineage>
</organism>
<dbReference type="EMBL" id="WOCE01000012">
    <property type="protein sequence ID" value="KAE9603256.1"/>
    <property type="molecule type" value="Genomic_DNA"/>
</dbReference>
<dbReference type="PANTHER" id="PTHR10791">
    <property type="entry name" value="RAG1-ACTIVATING PROTEIN 1"/>
    <property type="match status" value="1"/>
</dbReference>